<dbReference type="RefSeq" id="WP_052377207.1">
    <property type="nucleotide sequence ID" value="NZ_CP003984.1"/>
</dbReference>
<feature type="domain" description="Thiamin pyrophosphokinase thiamin-binding" evidence="7">
    <location>
        <begin position="143"/>
        <end position="194"/>
    </location>
</feature>
<evidence type="ECO:0000259" key="7">
    <source>
        <dbReference type="Pfam" id="PF04265"/>
    </source>
</evidence>
<name>A0AAN0RLB3_9RHOB</name>
<dbReference type="SUPFAM" id="SSF63862">
    <property type="entry name" value="Thiamin pyrophosphokinase, substrate-binding domain"/>
    <property type="match status" value="1"/>
</dbReference>
<dbReference type="InterPro" id="IPR007371">
    <property type="entry name" value="TPK_catalytic"/>
</dbReference>
<keyword evidence="1" id="KW-0808">Transferase</keyword>
<dbReference type="AlphaFoldDB" id="A0AAN0RLB3"/>
<protein>
    <recommendedName>
        <fullName evidence="5">Thiamine diphosphokinase</fullName>
        <ecNumber evidence="5">2.7.6.2</ecNumber>
    </recommendedName>
</protein>
<reference evidence="8 9" key="1">
    <citation type="journal article" date="2014" name="ISME J.">
        <title>Adaptation of an abundant Roseobacter RCA organism to pelagic systems revealed by genomic and transcriptomic analyses.</title>
        <authorList>
            <person name="Voget S."/>
            <person name="Wemheuer B."/>
            <person name="Brinkhoff T."/>
            <person name="Vollmers J."/>
            <person name="Dietrich S."/>
            <person name="Giebel H.A."/>
            <person name="Beardsley C."/>
            <person name="Sardemann C."/>
            <person name="Bakenhus I."/>
            <person name="Billerbeck S."/>
            <person name="Daniel R."/>
            <person name="Simon M."/>
        </authorList>
    </citation>
    <scope>NUCLEOTIDE SEQUENCE [LARGE SCALE GENOMIC DNA]</scope>
    <source>
        <strain evidence="8 9">RCA23</strain>
    </source>
</reference>
<dbReference type="Pfam" id="PF04263">
    <property type="entry name" value="TPK_catalytic"/>
    <property type="match status" value="1"/>
</dbReference>
<dbReference type="Gene3D" id="3.40.50.10240">
    <property type="entry name" value="Thiamin pyrophosphokinase, catalytic domain"/>
    <property type="match status" value="1"/>
</dbReference>
<gene>
    <name evidence="8" type="ORF">RCA23_c27670</name>
</gene>
<dbReference type="KEGG" id="ptp:RCA23_c27670"/>
<dbReference type="GO" id="GO:0009229">
    <property type="term" value="P:thiamine diphosphate biosynthetic process"/>
    <property type="evidence" value="ECO:0007669"/>
    <property type="project" value="InterPro"/>
</dbReference>
<evidence type="ECO:0000256" key="4">
    <source>
        <dbReference type="ARBA" id="ARBA00022840"/>
    </source>
</evidence>
<dbReference type="GO" id="GO:0006772">
    <property type="term" value="P:thiamine metabolic process"/>
    <property type="evidence" value="ECO:0007669"/>
    <property type="project" value="UniProtKB-UniRule"/>
</dbReference>
<dbReference type="InterPro" id="IPR036759">
    <property type="entry name" value="TPK_catalytic_sf"/>
</dbReference>
<dbReference type="EC" id="2.7.6.2" evidence="5"/>
<evidence type="ECO:0000256" key="2">
    <source>
        <dbReference type="ARBA" id="ARBA00022741"/>
    </source>
</evidence>
<dbReference type="InterPro" id="IPR006282">
    <property type="entry name" value="Thi_PPkinase"/>
</dbReference>
<proteinExistence type="predicted"/>
<dbReference type="PANTHER" id="PTHR41299:SF1">
    <property type="entry name" value="THIAMINE PYROPHOSPHOKINASE"/>
    <property type="match status" value="1"/>
</dbReference>
<dbReference type="PANTHER" id="PTHR41299">
    <property type="entry name" value="THIAMINE PYROPHOSPHOKINASE"/>
    <property type="match status" value="1"/>
</dbReference>
<organism evidence="8 9">
    <name type="scientific">Planktomarina temperata RCA23</name>
    <dbReference type="NCBI Taxonomy" id="666509"/>
    <lineage>
        <taxon>Bacteria</taxon>
        <taxon>Pseudomonadati</taxon>
        <taxon>Pseudomonadota</taxon>
        <taxon>Alphaproteobacteria</taxon>
        <taxon>Rhodobacterales</taxon>
        <taxon>Paracoccaceae</taxon>
        <taxon>Planktomarina</taxon>
    </lineage>
</organism>
<accession>A0AAN0RLB3</accession>
<dbReference type="SUPFAM" id="SSF63999">
    <property type="entry name" value="Thiamin pyrophosphokinase, catalytic domain"/>
    <property type="match status" value="1"/>
</dbReference>
<dbReference type="GO" id="GO:0005524">
    <property type="term" value="F:ATP binding"/>
    <property type="evidence" value="ECO:0007669"/>
    <property type="project" value="UniProtKB-KW"/>
</dbReference>
<keyword evidence="2" id="KW-0547">Nucleotide-binding</keyword>
<keyword evidence="4" id="KW-0067">ATP-binding</keyword>
<dbReference type="InterPro" id="IPR036371">
    <property type="entry name" value="TPK_B1-bd_sf"/>
</dbReference>
<evidence type="ECO:0000313" key="9">
    <source>
        <dbReference type="Proteomes" id="UP000028680"/>
    </source>
</evidence>
<feature type="domain" description="Thiamin pyrophosphokinase catalytic" evidence="6">
    <location>
        <begin position="33"/>
        <end position="117"/>
    </location>
</feature>
<dbReference type="EMBL" id="CP003984">
    <property type="protein sequence ID" value="AII88275.1"/>
    <property type="molecule type" value="Genomic_DNA"/>
</dbReference>
<dbReference type="Pfam" id="PF04265">
    <property type="entry name" value="TPK_B1_binding"/>
    <property type="match status" value="1"/>
</dbReference>
<dbReference type="InterPro" id="IPR053149">
    <property type="entry name" value="TPK"/>
</dbReference>
<evidence type="ECO:0000259" key="6">
    <source>
        <dbReference type="Pfam" id="PF04263"/>
    </source>
</evidence>
<dbReference type="GO" id="GO:0016301">
    <property type="term" value="F:kinase activity"/>
    <property type="evidence" value="ECO:0007669"/>
    <property type="project" value="UniProtKB-KW"/>
</dbReference>
<evidence type="ECO:0000313" key="8">
    <source>
        <dbReference type="EMBL" id="AII88275.1"/>
    </source>
</evidence>
<dbReference type="NCBIfam" id="TIGR01378">
    <property type="entry name" value="thi_PPkinase"/>
    <property type="match status" value="1"/>
</dbReference>
<dbReference type="Proteomes" id="UP000028680">
    <property type="component" value="Chromosome"/>
</dbReference>
<evidence type="ECO:0000256" key="1">
    <source>
        <dbReference type="ARBA" id="ARBA00022679"/>
    </source>
</evidence>
<sequence length="224" mass="23667">MIYENNMYRASRTLLIGAGPSSAQLIRETSAYCDAIVAADGGFEAAKQAGVQVALVVGDMDSQQALPAGQAVAHITDQETTDFQKCLAVCDADVFLGVGFLGGRLDHQLAGFSALLNEPRPVVLIDEVQLVFVVPQKFSVDLEAETPVGFYPMTSVEASLRGVRWPLSNAAMSPMGQIATSNAALGGALDITVDGPGLLAILPRCHLETVLEALDRGFGKTHHQ</sequence>
<dbReference type="GO" id="GO:0004788">
    <property type="term" value="F:thiamine diphosphokinase activity"/>
    <property type="evidence" value="ECO:0007669"/>
    <property type="project" value="UniProtKB-UniRule"/>
</dbReference>
<keyword evidence="3" id="KW-0418">Kinase</keyword>
<dbReference type="InterPro" id="IPR007373">
    <property type="entry name" value="Thiamin_PyroPKinase_B1-bd"/>
</dbReference>
<keyword evidence="9" id="KW-1185">Reference proteome</keyword>
<evidence type="ECO:0000256" key="3">
    <source>
        <dbReference type="ARBA" id="ARBA00022777"/>
    </source>
</evidence>
<evidence type="ECO:0000256" key="5">
    <source>
        <dbReference type="NCBIfam" id="TIGR01378"/>
    </source>
</evidence>
<dbReference type="GO" id="GO:0030975">
    <property type="term" value="F:thiamine binding"/>
    <property type="evidence" value="ECO:0007669"/>
    <property type="project" value="InterPro"/>
</dbReference>
<dbReference type="CDD" id="cd07995">
    <property type="entry name" value="TPK"/>
    <property type="match status" value="1"/>
</dbReference>